<dbReference type="eggNOG" id="ENOG5033AXK">
    <property type="taxonomic scope" value="Bacteria"/>
</dbReference>
<dbReference type="STRING" id="585531.HMPREF0063_11914"/>
<dbReference type="AlphaFoldDB" id="E2SDX8"/>
<accession>E2SDX8</accession>
<reference evidence="1" key="1">
    <citation type="submission" date="2010-08" db="EMBL/GenBank/DDBJ databases">
        <authorList>
            <person name="Muzny D."/>
            <person name="Qin X."/>
            <person name="Buhay C."/>
            <person name="Dugan-Rocha S."/>
            <person name="Ding Y."/>
            <person name="Chen G."/>
            <person name="Hawes A."/>
            <person name="Holder M."/>
            <person name="Jhangiani S."/>
            <person name="Johnson A."/>
            <person name="Khan Z."/>
            <person name="Li Z."/>
            <person name="Liu W."/>
            <person name="Liu X."/>
            <person name="Perez L."/>
            <person name="Shen H."/>
            <person name="Wang Q."/>
            <person name="Watt J."/>
            <person name="Xi L."/>
            <person name="Xin Y."/>
            <person name="Zhou J."/>
            <person name="Deng J."/>
            <person name="Jiang H."/>
            <person name="Liu Y."/>
            <person name="Qu J."/>
            <person name="Song X.-Z."/>
            <person name="Zhang L."/>
            <person name="Villasana D."/>
            <person name="Johnson A."/>
            <person name="Liu J."/>
            <person name="Liyanage D."/>
            <person name="Lorensuhewa L."/>
            <person name="Robinson T."/>
            <person name="Song A."/>
            <person name="Song B.-B."/>
            <person name="Dinh H."/>
            <person name="Thornton R."/>
            <person name="Coyle M."/>
            <person name="Francisco L."/>
            <person name="Jackson L."/>
            <person name="Javaid M."/>
            <person name="Korchina V."/>
            <person name="Kovar C."/>
            <person name="Mata R."/>
            <person name="Mathew T."/>
            <person name="Ngo R."/>
            <person name="Nguyen L."/>
            <person name="Nguyen N."/>
            <person name="Okwuonu G."/>
            <person name="Ongeri F."/>
            <person name="Pham C."/>
            <person name="Simmons D."/>
            <person name="Wilczek-Boney K."/>
            <person name="Hale W."/>
            <person name="Jakkamsetti A."/>
            <person name="Pham P."/>
            <person name="Ruth R."/>
            <person name="San Lucas F."/>
            <person name="Warren J."/>
            <person name="Zhang J."/>
            <person name="Zhao Z."/>
            <person name="Zhou C."/>
            <person name="Zhu D."/>
            <person name="Lee S."/>
            <person name="Bess C."/>
            <person name="Blankenburg K."/>
            <person name="Forbes L."/>
            <person name="Fu Q."/>
            <person name="Gubbala S."/>
            <person name="Hirani K."/>
            <person name="Jayaseelan J.C."/>
            <person name="Lara F."/>
            <person name="Munidasa M."/>
            <person name="Palculict T."/>
            <person name="Patil S."/>
            <person name="Pu L.-L."/>
            <person name="Saada N."/>
            <person name="Tang L."/>
            <person name="Weissenberger G."/>
            <person name="Zhu Y."/>
            <person name="Hemphill L."/>
            <person name="Shang Y."/>
            <person name="Youmans B."/>
            <person name="Ayvaz T."/>
            <person name="Ross M."/>
            <person name="Santibanez J."/>
            <person name="Aqrawi P."/>
            <person name="Gross S."/>
            <person name="Joshi V."/>
            <person name="Fowler G."/>
            <person name="Nazareth L."/>
            <person name="Reid J."/>
            <person name="Worley K."/>
            <person name="Petrosino J."/>
            <person name="Highlander S."/>
            <person name="Gibbs R."/>
        </authorList>
    </citation>
    <scope>NUCLEOTIDE SEQUENCE [LARGE SCALE GENOMIC DNA]</scope>
    <source>
        <strain evidence="1">DSM 15272</strain>
    </source>
</reference>
<gene>
    <name evidence="1" type="ORF">HMPREF0063_11914</name>
</gene>
<keyword evidence="2" id="KW-1185">Reference proteome</keyword>
<name>E2SDX8_9ACTN</name>
<dbReference type="NCBIfam" id="TIGR01725">
    <property type="entry name" value="phge_HK97_gp10"/>
    <property type="match status" value="1"/>
</dbReference>
<dbReference type="EMBL" id="ACLF03000006">
    <property type="protein sequence ID" value="EFQ82705.1"/>
    <property type="molecule type" value="Genomic_DNA"/>
</dbReference>
<dbReference type="Proteomes" id="UP000003111">
    <property type="component" value="Unassembled WGS sequence"/>
</dbReference>
<dbReference type="RefSeq" id="WP_007077006.1">
    <property type="nucleotide sequence ID" value="NZ_CM001024.1"/>
</dbReference>
<dbReference type="HOGENOM" id="CLU_127674_4_2_11"/>
<evidence type="ECO:0000313" key="2">
    <source>
        <dbReference type="Proteomes" id="UP000003111"/>
    </source>
</evidence>
<organism evidence="1 2">
    <name type="scientific">Aeromicrobium marinum DSM 15272</name>
    <dbReference type="NCBI Taxonomy" id="585531"/>
    <lineage>
        <taxon>Bacteria</taxon>
        <taxon>Bacillati</taxon>
        <taxon>Actinomycetota</taxon>
        <taxon>Actinomycetes</taxon>
        <taxon>Propionibacteriales</taxon>
        <taxon>Nocardioidaceae</taxon>
        <taxon>Aeromicrobium</taxon>
    </lineage>
</organism>
<comment type="caution">
    <text evidence="1">The sequence shown here is derived from an EMBL/GenBank/DDBJ whole genome shotgun (WGS) entry which is preliminary data.</text>
</comment>
<proteinExistence type="predicted"/>
<dbReference type="OrthoDB" id="886754at2"/>
<evidence type="ECO:0000313" key="1">
    <source>
        <dbReference type="EMBL" id="EFQ82705.1"/>
    </source>
</evidence>
<dbReference type="InterPro" id="IPR010064">
    <property type="entry name" value="HK97-gp10_tail"/>
</dbReference>
<sequence length="114" mass="12118">MASFEFDGLQVIASDMKNAGKKAKRLVPLIVAKTTFDIEADAKIIVAVDTGNLMGSIGSDIDPDGLGSTIGPTADYGRFIEKGTDVMPAQPFMAPAFDRRAPGFVQAIEQMPKL</sequence>
<dbReference type="Pfam" id="PF04883">
    <property type="entry name" value="HK97-gp10_like"/>
    <property type="match status" value="1"/>
</dbReference>
<protein>
    <submittedName>
        <fullName evidence="1">Phage protein, HK97 gp10 family</fullName>
    </submittedName>
</protein>